<evidence type="ECO:0000313" key="2">
    <source>
        <dbReference type="EMBL" id="CAF5040240.1"/>
    </source>
</evidence>
<name>A0A822CCJ0_9BILA</name>
<comment type="caution">
    <text evidence="2">The sequence shown here is derived from an EMBL/GenBank/DDBJ whole genome shotgun (WGS) entry which is preliminary data.</text>
</comment>
<feature type="compositionally biased region" description="Basic residues" evidence="1">
    <location>
        <begin position="18"/>
        <end position="30"/>
    </location>
</feature>
<evidence type="ECO:0000313" key="3">
    <source>
        <dbReference type="Proteomes" id="UP000663848"/>
    </source>
</evidence>
<feature type="compositionally biased region" description="Polar residues" evidence="1">
    <location>
        <begin position="31"/>
        <end position="41"/>
    </location>
</feature>
<gene>
    <name evidence="2" type="ORF">QYT958_LOCUS41335</name>
</gene>
<reference evidence="2" key="1">
    <citation type="submission" date="2021-02" db="EMBL/GenBank/DDBJ databases">
        <authorList>
            <person name="Nowell W R."/>
        </authorList>
    </citation>
    <scope>NUCLEOTIDE SEQUENCE</scope>
</reference>
<dbReference type="AlphaFoldDB" id="A0A822CCJ0"/>
<evidence type="ECO:0000256" key="1">
    <source>
        <dbReference type="SAM" id="MobiDB-lite"/>
    </source>
</evidence>
<dbReference type="Proteomes" id="UP000663848">
    <property type="component" value="Unassembled WGS sequence"/>
</dbReference>
<organism evidence="2 3">
    <name type="scientific">Rotaria socialis</name>
    <dbReference type="NCBI Taxonomy" id="392032"/>
    <lineage>
        <taxon>Eukaryota</taxon>
        <taxon>Metazoa</taxon>
        <taxon>Spiralia</taxon>
        <taxon>Gnathifera</taxon>
        <taxon>Rotifera</taxon>
        <taxon>Eurotatoria</taxon>
        <taxon>Bdelloidea</taxon>
        <taxon>Philodinida</taxon>
        <taxon>Philodinidae</taxon>
        <taxon>Rotaria</taxon>
    </lineage>
</organism>
<feature type="region of interest" description="Disordered" evidence="1">
    <location>
        <begin position="1"/>
        <end position="41"/>
    </location>
</feature>
<dbReference type="EMBL" id="CAJOBR010046632">
    <property type="protein sequence ID" value="CAF5040240.1"/>
    <property type="molecule type" value="Genomic_DNA"/>
</dbReference>
<accession>A0A822CCJ0</accession>
<protein>
    <submittedName>
        <fullName evidence="2">Uncharacterized protein</fullName>
    </submittedName>
</protein>
<feature type="non-terminal residue" evidence="2">
    <location>
        <position position="41"/>
    </location>
</feature>
<sequence>MTSLYNLTRTNEDDKNRPSKKRKSTHRRTARSISCDTNESS</sequence>
<proteinExistence type="predicted"/>